<name>A0ABQ6I392_9MICO</name>
<evidence type="ECO:0000256" key="1">
    <source>
        <dbReference type="SAM" id="MobiDB-lite"/>
    </source>
</evidence>
<accession>A0ABQ6I392</accession>
<comment type="caution">
    <text evidence="2">The sequence shown here is derived from an EMBL/GenBank/DDBJ whole genome shotgun (WGS) entry which is preliminary data.</text>
</comment>
<keyword evidence="3" id="KW-1185">Reference proteome</keyword>
<proteinExistence type="predicted"/>
<evidence type="ECO:0000313" key="2">
    <source>
        <dbReference type="EMBL" id="GMA25131.1"/>
    </source>
</evidence>
<feature type="compositionally biased region" description="Basic and acidic residues" evidence="1">
    <location>
        <begin position="31"/>
        <end position="40"/>
    </location>
</feature>
<organism evidence="2 3">
    <name type="scientific">Luteimicrobium album</name>
    <dbReference type="NCBI Taxonomy" id="1054550"/>
    <lineage>
        <taxon>Bacteria</taxon>
        <taxon>Bacillati</taxon>
        <taxon>Actinomycetota</taxon>
        <taxon>Actinomycetes</taxon>
        <taxon>Micrococcales</taxon>
        <taxon>Luteimicrobium</taxon>
    </lineage>
</organism>
<evidence type="ECO:0000313" key="3">
    <source>
        <dbReference type="Proteomes" id="UP001157091"/>
    </source>
</evidence>
<dbReference type="Proteomes" id="UP001157091">
    <property type="component" value="Unassembled WGS sequence"/>
</dbReference>
<feature type="region of interest" description="Disordered" evidence="1">
    <location>
        <begin position="29"/>
        <end position="51"/>
    </location>
</feature>
<sequence length="51" mass="5243">MSVTVLFWPLGVAITTSSWCTVDDAVAADSVPKDSERSSGDRSAGGVERGA</sequence>
<gene>
    <name evidence="2" type="ORF">GCM10025864_28900</name>
</gene>
<dbReference type="EMBL" id="BSUK01000001">
    <property type="protein sequence ID" value="GMA25131.1"/>
    <property type="molecule type" value="Genomic_DNA"/>
</dbReference>
<protein>
    <submittedName>
        <fullName evidence="2">Uncharacterized protein</fullName>
    </submittedName>
</protein>
<reference evidence="3" key="1">
    <citation type="journal article" date="2019" name="Int. J. Syst. Evol. Microbiol.">
        <title>The Global Catalogue of Microorganisms (GCM) 10K type strain sequencing project: providing services to taxonomists for standard genome sequencing and annotation.</title>
        <authorList>
            <consortium name="The Broad Institute Genomics Platform"/>
            <consortium name="The Broad Institute Genome Sequencing Center for Infectious Disease"/>
            <person name="Wu L."/>
            <person name="Ma J."/>
        </authorList>
    </citation>
    <scope>NUCLEOTIDE SEQUENCE [LARGE SCALE GENOMIC DNA]</scope>
    <source>
        <strain evidence="3">NBRC 106348</strain>
    </source>
</reference>